<keyword evidence="9 17" id="KW-0067">ATP-binding</keyword>
<evidence type="ECO:0000256" key="6">
    <source>
        <dbReference type="ARBA" id="ARBA00022692"/>
    </source>
</evidence>
<gene>
    <name evidence="22" type="primary">LOC116954713</name>
</gene>
<dbReference type="FunFam" id="3.80.20.20:FF:000004">
    <property type="entry name" value="Receptor protein-tyrosine kinase"/>
    <property type="match status" value="1"/>
</dbReference>
<name>A0AAJ7UAN1_PETMA</name>
<dbReference type="InterPro" id="IPR000494">
    <property type="entry name" value="Rcpt_L-dom"/>
</dbReference>
<keyword evidence="14" id="KW-0675">Receptor</keyword>
<keyword evidence="5" id="KW-0808">Transferase</keyword>
<evidence type="ECO:0000256" key="11">
    <source>
        <dbReference type="ARBA" id="ARBA00023136"/>
    </source>
</evidence>
<reference evidence="22" key="1">
    <citation type="submission" date="2025-08" db="UniProtKB">
        <authorList>
            <consortium name="RefSeq"/>
        </authorList>
    </citation>
    <scope>IDENTIFICATION</scope>
    <source>
        <tissue evidence="22">Sperm</tissue>
    </source>
</reference>
<dbReference type="GO" id="GO:0030182">
    <property type="term" value="P:neuron differentiation"/>
    <property type="evidence" value="ECO:0007669"/>
    <property type="project" value="UniProtKB-ARBA"/>
</dbReference>
<dbReference type="EC" id="2.7.10.1" evidence="3"/>
<dbReference type="Pfam" id="PF00757">
    <property type="entry name" value="Furin-like"/>
    <property type="match status" value="1"/>
</dbReference>
<evidence type="ECO:0000256" key="14">
    <source>
        <dbReference type="ARBA" id="ARBA00023170"/>
    </source>
</evidence>
<evidence type="ECO:0000313" key="21">
    <source>
        <dbReference type="Proteomes" id="UP001318040"/>
    </source>
</evidence>
<dbReference type="Gene3D" id="6.10.250.2930">
    <property type="match status" value="1"/>
</dbReference>
<dbReference type="RefSeq" id="XP_032831317.1">
    <property type="nucleotide sequence ID" value="XM_032975426.1"/>
</dbReference>
<dbReference type="InterPro" id="IPR009030">
    <property type="entry name" value="Growth_fac_rcpt_cys_sf"/>
</dbReference>
<dbReference type="FunFam" id="3.30.200.20:FF:000422">
    <property type="entry name" value="Receptor protein-tyrosine kinase"/>
    <property type="match status" value="1"/>
</dbReference>
<keyword evidence="8" id="KW-0418">Kinase</keyword>
<proteinExistence type="predicted"/>
<feature type="domain" description="Protein kinase" evidence="20">
    <location>
        <begin position="736"/>
        <end position="1017"/>
    </location>
</feature>
<dbReference type="SUPFAM" id="SSF56112">
    <property type="entry name" value="Protein kinase-like (PK-like)"/>
    <property type="match status" value="1"/>
</dbReference>
<dbReference type="InterPro" id="IPR036941">
    <property type="entry name" value="Rcpt_L-dom_sf"/>
</dbReference>
<dbReference type="GO" id="GO:0048468">
    <property type="term" value="P:cell development"/>
    <property type="evidence" value="ECO:0007669"/>
    <property type="project" value="UniProtKB-ARBA"/>
</dbReference>
<dbReference type="AlphaFoldDB" id="A0AAJ7UAN1"/>
<dbReference type="PROSITE" id="PS50011">
    <property type="entry name" value="PROTEIN_KINASE_DOM"/>
    <property type="match status" value="1"/>
</dbReference>
<evidence type="ECO:0000256" key="8">
    <source>
        <dbReference type="ARBA" id="ARBA00022777"/>
    </source>
</evidence>
<dbReference type="GO" id="GO:0050793">
    <property type="term" value="P:regulation of developmental process"/>
    <property type="evidence" value="ECO:0007669"/>
    <property type="project" value="UniProtKB-ARBA"/>
</dbReference>
<dbReference type="PANTHER" id="PTHR24416">
    <property type="entry name" value="TYROSINE-PROTEIN KINASE RECEPTOR"/>
    <property type="match status" value="1"/>
</dbReference>
<dbReference type="InterPro" id="IPR049328">
    <property type="entry name" value="TM_ErbB1"/>
</dbReference>
<dbReference type="Pfam" id="PF14843">
    <property type="entry name" value="GF_recep_IV"/>
    <property type="match status" value="1"/>
</dbReference>
<dbReference type="Gene3D" id="3.30.200.20">
    <property type="entry name" value="Phosphorylase Kinase, domain 1"/>
    <property type="match status" value="1"/>
</dbReference>
<dbReference type="KEGG" id="pmrn:116954713"/>
<dbReference type="PRINTS" id="PR00109">
    <property type="entry name" value="TYRKINASE"/>
</dbReference>
<accession>A0AAJ7UAN1</accession>
<dbReference type="CDD" id="cd05057">
    <property type="entry name" value="PTKc_EGFR_like"/>
    <property type="match status" value="1"/>
</dbReference>
<dbReference type="Pfam" id="PF21314">
    <property type="entry name" value="TM_ErbB1"/>
    <property type="match status" value="1"/>
</dbReference>
<keyword evidence="7 17" id="KW-0547">Nucleotide-binding</keyword>
<dbReference type="InterPro" id="IPR000719">
    <property type="entry name" value="Prot_kinase_dom"/>
</dbReference>
<dbReference type="InterPro" id="IPR032778">
    <property type="entry name" value="GF_recep_IV"/>
</dbReference>
<keyword evidence="11 18" id="KW-0472">Membrane</keyword>
<evidence type="ECO:0000256" key="2">
    <source>
        <dbReference type="ARBA" id="ARBA00004479"/>
    </source>
</evidence>
<dbReference type="GO" id="GO:0008284">
    <property type="term" value="P:positive regulation of cell population proliferation"/>
    <property type="evidence" value="ECO:0007669"/>
    <property type="project" value="TreeGrafter"/>
</dbReference>
<evidence type="ECO:0000256" key="19">
    <source>
        <dbReference type="SAM" id="SignalP"/>
    </source>
</evidence>
<comment type="subcellular location">
    <subcellularLocation>
        <location evidence="1">Endomembrane system</location>
    </subcellularLocation>
    <subcellularLocation>
        <location evidence="2">Membrane</location>
        <topology evidence="2">Single-pass type I membrane protein</topology>
    </subcellularLocation>
</comment>
<keyword evidence="10 18" id="KW-1133">Transmembrane helix</keyword>
<dbReference type="InterPro" id="IPR020635">
    <property type="entry name" value="Tyr_kinase_cat_dom"/>
</dbReference>
<dbReference type="InterPro" id="IPR006211">
    <property type="entry name" value="Furin-like_Cys-rich_dom"/>
</dbReference>
<sequence>MMMVKKKVMKKVMMMLSGRHGSGGGDLLLLVLLGALWAGCRGQEVCVGTENLFSTLATPELQFQALRKTYEKCEVVLGNLEVTNIARHQNISFLKSIREVSGYVLIVLNEFEEVPLENLRLIRGTRLYDDSYALVVLLNYNKFHHDRVGLKQLRFGRLTEILTGGVFISENKFLCFDDTVVWRDIVRDSERVKLDDKNSTACPKCPDSCDGHCWAPEPSMCQKQTKLVCARQCDGRCYGPSPSECCHSQCASGCSGPRETDCYACKNFNDSGACVRLCPPLSIYNPTAFQHEDNPNGKYSYGATCVKQCPHNFVVDHNSCVRACPKGKLEVERNGVKMCEACPGVCPKACDGIGMDSLSKAQTVDASNIDSFQNCTKINGNVVFYNTGFQGDSYLQIPPLDPTKLMVFRTVTEITGYLMIQYWPPDMMDLSVFENLRIIRGRTQHNMRSLLLVGIPTLTSLGLRALREVSAGDVYLHSNERLCYAATLRWELLFPSPTHSQSLVASGGPSADNCTAMGAVCDPLCQDGCWGPGPAQCLSCSFRRGGRECVSGCHLYDGPYREIVEGTECVACDPECLPINGSLTCTGQGADRCVRCARVRDGPHCVERCPVAVIDATGSILSKFVDANGTCQLCHVNCSKGCDGPTEADCRRSWQEITSGPSSSSRVPLVAFGVVGGVLVVGLVVILAGLWLRRRRIANKRVMRRIIRDEELVQPLTPSGVAPNQAQLRILKETELRRGSELGSGAFGTVHKGVWVPEGESVKIQVAIKVLREGTSPRANKEILDEAYVMASVEHPHLVRLLGVCLAPSVQLVTQLMPLGCLLEYTRRHRDAIGSQLLLNWCVQIAKGMMYLEERRLVHRDLAARNVLVKTPQHVKITDFGLARLLDVNQDEYQADSGKMPIKWMALESIQYRTFTHQSDVWSYGVTVWELMTFGGKPYEGIPAREIPELLEKGERLPQPPICTIDVYMIMVKCESPRSTRDTRSHIWWSTICWSSICWSTIWWSNIRWSTIQWSNI</sequence>
<dbReference type="PROSITE" id="PS00107">
    <property type="entry name" value="PROTEIN_KINASE_ATP"/>
    <property type="match status" value="1"/>
</dbReference>
<dbReference type="Gene3D" id="2.10.220.10">
    <property type="entry name" value="Hormone Receptor, Insulin-like Growth Factor Receptor 1, Chain A, domain 2"/>
    <property type="match status" value="3"/>
</dbReference>
<dbReference type="Gene3D" id="3.80.20.20">
    <property type="entry name" value="Receptor L-domain"/>
    <property type="match status" value="2"/>
</dbReference>
<feature type="chain" id="PRO_5042472183" description="receptor protein-tyrosine kinase" evidence="19">
    <location>
        <begin position="43"/>
        <end position="1017"/>
    </location>
</feature>
<dbReference type="SMART" id="SM00219">
    <property type="entry name" value="TyrKc"/>
    <property type="match status" value="1"/>
</dbReference>
<evidence type="ECO:0000256" key="12">
    <source>
        <dbReference type="ARBA" id="ARBA00023137"/>
    </source>
</evidence>
<evidence type="ECO:0000313" key="22">
    <source>
        <dbReference type="RefSeq" id="XP_032831317.1"/>
    </source>
</evidence>
<dbReference type="Proteomes" id="UP001318040">
    <property type="component" value="Chromosome 56"/>
</dbReference>
<dbReference type="Pfam" id="PF01030">
    <property type="entry name" value="Recep_L_domain"/>
    <property type="match status" value="2"/>
</dbReference>
<evidence type="ECO:0000256" key="3">
    <source>
        <dbReference type="ARBA" id="ARBA00011902"/>
    </source>
</evidence>
<dbReference type="PANTHER" id="PTHR24416:SF90">
    <property type="entry name" value="RECEPTOR TYROSINE-PROTEIN KINASE ERBB-4"/>
    <property type="match status" value="1"/>
</dbReference>
<keyword evidence="15" id="KW-0325">Glycoprotein</keyword>
<dbReference type="GO" id="GO:0005154">
    <property type="term" value="F:epidermal growth factor receptor binding"/>
    <property type="evidence" value="ECO:0007669"/>
    <property type="project" value="TreeGrafter"/>
</dbReference>
<evidence type="ECO:0000256" key="15">
    <source>
        <dbReference type="ARBA" id="ARBA00023180"/>
    </source>
</evidence>
<evidence type="ECO:0000256" key="4">
    <source>
        <dbReference type="ARBA" id="ARBA00022553"/>
    </source>
</evidence>
<evidence type="ECO:0000256" key="16">
    <source>
        <dbReference type="ARBA" id="ARBA00051243"/>
    </source>
</evidence>
<dbReference type="SUPFAM" id="SSF52058">
    <property type="entry name" value="L domain-like"/>
    <property type="match status" value="2"/>
</dbReference>
<evidence type="ECO:0000256" key="9">
    <source>
        <dbReference type="ARBA" id="ARBA00022840"/>
    </source>
</evidence>
<dbReference type="InterPro" id="IPR050122">
    <property type="entry name" value="RTK"/>
</dbReference>
<dbReference type="Pfam" id="PF07714">
    <property type="entry name" value="PK_Tyr_Ser-Thr"/>
    <property type="match status" value="1"/>
</dbReference>
<keyword evidence="6 18" id="KW-0812">Transmembrane</keyword>
<dbReference type="InterPro" id="IPR008266">
    <property type="entry name" value="Tyr_kinase_AS"/>
</dbReference>
<dbReference type="FunFam" id="2.10.220.10:FF:000002">
    <property type="entry name" value="Receptor protein-tyrosine kinase"/>
    <property type="match status" value="1"/>
</dbReference>
<dbReference type="InterPro" id="IPR044912">
    <property type="entry name" value="Egfr_JX_dom"/>
</dbReference>
<dbReference type="CDD" id="cd00064">
    <property type="entry name" value="FU"/>
    <property type="match status" value="3"/>
</dbReference>
<evidence type="ECO:0000256" key="10">
    <source>
        <dbReference type="ARBA" id="ARBA00022989"/>
    </source>
</evidence>
<dbReference type="InterPro" id="IPR011009">
    <property type="entry name" value="Kinase-like_dom_sf"/>
</dbReference>
<dbReference type="SMART" id="SM00261">
    <property type="entry name" value="FU"/>
    <property type="match status" value="5"/>
</dbReference>
<keyword evidence="19" id="KW-0732">Signal</keyword>
<evidence type="ECO:0000259" key="20">
    <source>
        <dbReference type="PROSITE" id="PS50011"/>
    </source>
</evidence>
<keyword evidence="13" id="KW-1015">Disulfide bond</keyword>
<protein>
    <recommendedName>
        <fullName evidence="3">receptor protein-tyrosine kinase</fullName>
        <ecNumber evidence="3">2.7.10.1</ecNumber>
    </recommendedName>
</protein>
<dbReference type="GO" id="GO:0004714">
    <property type="term" value="F:transmembrane receptor protein tyrosine kinase activity"/>
    <property type="evidence" value="ECO:0007669"/>
    <property type="project" value="UniProtKB-EC"/>
</dbReference>
<keyword evidence="4" id="KW-0597">Phosphoprotein</keyword>
<comment type="catalytic activity">
    <reaction evidence="16">
        <text>L-tyrosyl-[protein] + ATP = O-phospho-L-tyrosyl-[protein] + ADP + H(+)</text>
        <dbReference type="Rhea" id="RHEA:10596"/>
        <dbReference type="Rhea" id="RHEA-COMP:10136"/>
        <dbReference type="Rhea" id="RHEA-COMP:20101"/>
        <dbReference type="ChEBI" id="CHEBI:15378"/>
        <dbReference type="ChEBI" id="CHEBI:30616"/>
        <dbReference type="ChEBI" id="CHEBI:46858"/>
        <dbReference type="ChEBI" id="CHEBI:61978"/>
        <dbReference type="ChEBI" id="CHEBI:456216"/>
        <dbReference type="EC" id="2.7.10.1"/>
    </reaction>
</comment>
<evidence type="ECO:0000256" key="13">
    <source>
        <dbReference type="ARBA" id="ARBA00023157"/>
    </source>
</evidence>
<dbReference type="GO" id="GO:0043066">
    <property type="term" value="P:negative regulation of apoptotic process"/>
    <property type="evidence" value="ECO:0007669"/>
    <property type="project" value="TreeGrafter"/>
</dbReference>
<dbReference type="InterPro" id="IPR006212">
    <property type="entry name" value="Furin_repeat"/>
</dbReference>
<feature type="binding site" evidence="17">
    <location>
        <position position="769"/>
    </location>
    <ligand>
        <name>ATP</name>
        <dbReference type="ChEBI" id="CHEBI:30616"/>
    </ligand>
</feature>
<dbReference type="Gene3D" id="1.10.510.10">
    <property type="entry name" value="Transferase(Phosphotransferase) domain 1"/>
    <property type="match status" value="1"/>
</dbReference>
<dbReference type="FunFam" id="2.10.220.10:FF:000001">
    <property type="entry name" value="Receptor protein-tyrosine kinase"/>
    <property type="match status" value="1"/>
</dbReference>
<dbReference type="GO" id="GO:0038127">
    <property type="term" value="P:ERBB signaling pathway"/>
    <property type="evidence" value="ECO:0007669"/>
    <property type="project" value="UniProtKB-ARBA"/>
</dbReference>
<dbReference type="InterPro" id="IPR001245">
    <property type="entry name" value="Ser-Thr/Tyr_kinase_cat_dom"/>
</dbReference>
<feature type="transmembrane region" description="Helical" evidence="18">
    <location>
        <begin position="669"/>
        <end position="692"/>
    </location>
</feature>
<keyword evidence="21" id="KW-1185">Reference proteome</keyword>
<keyword evidence="12" id="KW-0829">Tyrosine-protein kinase</keyword>
<evidence type="ECO:0000256" key="5">
    <source>
        <dbReference type="ARBA" id="ARBA00022679"/>
    </source>
</evidence>
<dbReference type="GO" id="GO:0043235">
    <property type="term" value="C:receptor complex"/>
    <property type="evidence" value="ECO:0007669"/>
    <property type="project" value="TreeGrafter"/>
</dbReference>
<feature type="signal peptide" evidence="19">
    <location>
        <begin position="1"/>
        <end position="42"/>
    </location>
</feature>
<dbReference type="PROSITE" id="PS00109">
    <property type="entry name" value="PROTEIN_KINASE_TYR"/>
    <property type="match status" value="1"/>
</dbReference>
<evidence type="ECO:0000256" key="1">
    <source>
        <dbReference type="ARBA" id="ARBA00004308"/>
    </source>
</evidence>
<evidence type="ECO:0000256" key="17">
    <source>
        <dbReference type="PROSITE-ProRule" id="PRU10141"/>
    </source>
</evidence>
<evidence type="ECO:0000256" key="7">
    <source>
        <dbReference type="ARBA" id="ARBA00022741"/>
    </source>
</evidence>
<dbReference type="GO" id="GO:0012505">
    <property type="term" value="C:endomembrane system"/>
    <property type="evidence" value="ECO:0007669"/>
    <property type="project" value="UniProtKB-SubCell"/>
</dbReference>
<dbReference type="SUPFAM" id="SSF57184">
    <property type="entry name" value="Growth factor receptor domain"/>
    <property type="match status" value="2"/>
</dbReference>
<evidence type="ECO:0000256" key="18">
    <source>
        <dbReference type="SAM" id="Phobius"/>
    </source>
</evidence>
<dbReference type="InterPro" id="IPR017441">
    <property type="entry name" value="Protein_kinase_ATP_BS"/>
</dbReference>
<dbReference type="GO" id="GO:0009925">
    <property type="term" value="C:basal plasma membrane"/>
    <property type="evidence" value="ECO:0007669"/>
    <property type="project" value="TreeGrafter"/>
</dbReference>
<organism evidence="21 22">
    <name type="scientific">Petromyzon marinus</name>
    <name type="common">Sea lamprey</name>
    <dbReference type="NCBI Taxonomy" id="7757"/>
    <lineage>
        <taxon>Eukaryota</taxon>
        <taxon>Metazoa</taxon>
        <taxon>Chordata</taxon>
        <taxon>Craniata</taxon>
        <taxon>Vertebrata</taxon>
        <taxon>Cyclostomata</taxon>
        <taxon>Hyperoartia</taxon>
        <taxon>Petromyzontiformes</taxon>
        <taxon>Petromyzontidae</taxon>
        <taxon>Petromyzon</taxon>
    </lineage>
</organism>
<dbReference type="FunFam" id="1.10.510.10:FF:001512">
    <property type="entry name" value="Receptor tyrosine-protein kinase erbB-2"/>
    <property type="match status" value="1"/>
</dbReference>
<dbReference type="GO" id="GO:0005524">
    <property type="term" value="F:ATP binding"/>
    <property type="evidence" value="ECO:0007669"/>
    <property type="project" value="UniProtKB-UniRule"/>
</dbReference>